<comment type="caution">
    <text evidence="2">The sequence shown here is derived from an EMBL/GenBank/DDBJ whole genome shotgun (WGS) entry which is preliminary data.</text>
</comment>
<dbReference type="InterPro" id="IPR036291">
    <property type="entry name" value="NAD(P)-bd_dom_sf"/>
</dbReference>
<evidence type="ECO:0000259" key="1">
    <source>
        <dbReference type="Pfam" id="PF01370"/>
    </source>
</evidence>
<protein>
    <submittedName>
        <fullName evidence="2">Nucleoside-diphosphate-sugar epimerase</fullName>
    </submittedName>
</protein>
<dbReference type="SUPFAM" id="SSF51735">
    <property type="entry name" value="NAD(P)-binding Rossmann-fold domains"/>
    <property type="match status" value="1"/>
</dbReference>
<dbReference type="Gene3D" id="3.40.50.720">
    <property type="entry name" value="NAD(P)-binding Rossmann-like Domain"/>
    <property type="match status" value="1"/>
</dbReference>
<dbReference type="RefSeq" id="WP_098457862.1">
    <property type="nucleotide sequence ID" value="NZ_PDJH01000001.1"/>
</dbReference>
<sequence length="494" mass="51901">MRVVVLGASGNVGSAVLRALAAEPRVTEVVGVSRRHPGTAEPFAGVEWHLADVGEPGDEAGLVRTLAAAMAGADAVVHLAWQIQPNRERDALRRANVAGTARVLAAVAEARVPTVVLASSVGAYSPVHDDELRSEDHPTAGVPTSHYSVDKSAQERVIQEFAAAHPETAVSWLRPALIFQRSAGAEVYRYFLGPRVPRAALAHGALPVLPWPRGMRLQAVHSDDVADAYVRAAVQGARGPFNIAAPDVVQADDVAQILGARATVEVPHRPVRIAMDAAWRSCVLAADPGWLDMGASAPLMSTRRAREVLGWEPHHTAQEAIEEIVEGIRAGDGLVTRGPMHRIGTTPGQAWQAIATEVTALVRAHASALAFACTACLGTPVGEDAGMGTVMDLAQGLEEEREQLVTLADLAGLPVVRRRESVRSPRLRAAPASRLAAAAEAVASTAGVWPVLVERATDLGLNREVVARQAALSATRVSRLSDLASRAGATASDG</sequence>
<evidence type="ECO:0000313" key="2">
    <source>
        <dbReference type="EMBL" id="PFG36712.1"/>
    </source>
</evidence>
<accession>A0A2A9EEL5</accession>
<dbReference type="PANTHER" id="PTHR48079">
    <property type="entry name" value="PROTEIN YEEZ"/>
    <property type="match status" value="1"/>
</dbReference>
<dbReference type="InterPro" id="IPR001509">
    <property type="entry name" value="Epimerase_deHydtase"/>
</dbReference>
<dbReference type="InterPro" id="IPR051783">
    <property type="entry name" value="NAD(P)-dependent_oxidoreduct"/>
</dbReference>
<dbReference type="PANTHER" id="PTHR48079:SF6">
    <property type="entry name" value="NAD(P)-BINDING DOMAIN-CONTAINING PROTEIN-RELATED"/>
    <property type="match status" value="1"/>
</dbReference>
<proteinExistence type="predicted"/>
<reference evidence="2 3" key="1">
    <citation type="submission" date="2017-10" db="EMBL/GenBank/DDBJ databases">
        <title>Sequencing the genomes of 1000 actinobacteria strains.</title>
        <authorList>
            <person name="Klenk H.-P."/>
        </authorList>
    </citation>
    <scope>NUCLEOTIDE SEQUENCE [LARGE SCALE GENOMIC DNA]</scope>
    <source>
        <strain evidence="2 3">DSM 21574</strain>
    </source>
</reference>
<name>A0A2A9EEL5_9MICO</name>
<evidence type="ECO:0000313" key="3">
    <source>
        <dbReference type="Proteomes" id="UP000221394"/>
    </source>
</evidence>
<dbReference type="Proteomes" id="UP000221394">
    <property type="component" value="Unassembled WGS sequence"/>
</dbReference>
<gene>
    <name evidence="2" type="ORF">ATL41_1447</name>
</gene>
<feature type="domain" description="NAD-dependent epimerase/dehydratase" evidence="1">
    <location>
        <begin position="3"/>
        <end position="244"/>
    </location>
</feature>
<organism evidence="2 3">
    <name type="scientific">Flavimobilis soli</name>
    <dbReference type="NCBI Taxonomy" id="442709"/>
    <lineage>
        <taxon>Bacteria</taxon>
        <taxon>Bacillati</taxon>
        <taxon>Actinomycetota</taxon>
        <taxon>Actinomycetes</taxon>
        <taxon>Micrococcales</taxon>
        <taxon>Jonesiaceae</taxon>
        <taxon>Flavimobilis</taxon>
    </lineage>
</organism>
<dbReference type="Pfam" id="PF01370">
    <property type="entry name" value="Epimerase"/>
    <property type="match status" value="1"/>
</dbReference>
<dbReference type="GO" id="GO:0004029">
    <property type="term" value="F:aldehyde dehydrogenase (NAD+) activity"/>
    <property type="evidence" value="ECO:0007669"/>
    <property type="project" value="TreeGrafter"/>
</dbReference>
<dbReference type="AlphaFoldDB" id="A0A2A9EEL5"/>
<dbReference type="EMBL" id="PDJH01000001">
    <property type="protein sequence ID" value="PFG36712.1"/>
    <property type="molecule type" value="Genomic_DNA"/>
</dbReference>
<keyword evidence="3" id="KW-1185">Reference proteome</keyword>
<dbReference type="GO" id="GO:0005737">
    <property type="term" value="C:cytoplasm"/>
    <property type="evidence" value="ECO:0007669"/>
    <property type="project" value="TreeGrafter"/>
</dbReference>